<dbReference type="PROSITE" id="PS50928">
    <property type="entry name" value="ABC_TM1"/>
    <property type="match status" value="1"/>
</dbReference>
<feature type="domain" description="ABC transmembrane type-1" evidence="8">
    <location>
        <begin position="80"/>
        <end position="274"/>
    </location>
</feature>
<gene>
    <name evidence="9" type="ORF">ACFQWG_11660</name>
</gene>
<comment type="caution">
    <text evidence="9">The sequence shown here is derived from an EMBL/GenBank/DDBJ whole genome shotgun (WGS) entry which is preliminary data.</text>
</comment>
<dbReference type="SUPFAM" id="SSF161098">
    <property type="entry name" value="MetI-like"/>
    <property type="match status" value="1"/>
</dbReference>
<keyword evidence="4 7" id="KW-0812">Transmembrane</keyword>
<keyword evidence="3" id="KW-1003">Cell membrane</keyword>
<evidence type="ECO:0000256" key="1">
    <source>
        <dbReference type="ARBA" id="ARBA00004651"/>
    </source>
</evidence>
<feature type="transmembrane region" description="Helical" evidence="7">
    <location>
        <begin position="80"/>
        <end position="103"/>
    </location>
</feature>
<dbReference type="PANTHER" id="PTHR43744:SF12">
    <property type="entry name" value="ABC TRANSPORTER PERMEASE PROTEIN MG189-RELATED"/>
    <property type="match status" value="1"/>
</dbReference>
<accession>A0ABW2SNY1</accession>
<dbReference type="CDD" id="cd06261">
    <property type="entry name" value="TM_PBP2"/>
    <property type="match status" value="1"/>
</dbReference>
<dbReference type="RefSeq" id="WP_380975512.1">
    <property type="nucleotide sequence ID" value="NZ_JBHTEF010000001.1"/>
</dbReference>
<protein>
    <submittedName>
        <fullName evidence="9">Carbohydrate ABC transporter permease</fullName>
    </submittedName>
</protein>
<evidence type="ECO:0000259" key="8">
    <source>
        <dbReference type="PROSITE" id="PS50928"/>
    </source>
</evidence>
<evidence type="ECO:0000256" key="2">
    <source>
        <dbReference type="ARBA" id="ARBA00022448"/>
    </source>
</evidence>
<evidence type="ECO:0000313" key="9">
    <source>
        <dbReference type="EMBL" id="MFC7581851.1"/>
    </source>
</evidence>
<dbReference type="Proteomes" id="UP001596527">
    <property type="component" value="Unassembled WGS sequence"/>
</dbReference>
<organism evidence="9 10">
    <name type="scientific">Schaalia naturae</name>
    <dbReference type="NCBI Taxonomy" id="635203"/>
    <lineage>
        <taxon>Bacteria</taxon>
        <taxon>Bacillati</taxon>
        <taxon>Actinomycetota</taxon>
        <taxon>Actinomycetes</taxon>
        <taxon>Actinomycetales</taxon>
        <taxon>Actinomycetaceae</taxon>
        <taxon>Schaalia</taxon>
    </lineage>
</organism>
<dbReference type="InterPro" id="IPR035906">
    <property type="entry name" value="MetI-like_sf"/>
</dbReference>
<evidence type="ECO:0000256" key="7">
    <source>
        <dbReference type="RuleBase" id="RU363032"/>
    </source>
</evidence>
<evidence type="ECO:0000313" key="10">
    <source>
        <dbReference type="Proteomes" id="UP001596527"/>
    </source>
</evidence>
<reference evidence="10" key="1">
    <citation type="journal article" date="2019" name="Int. J. Syst. Evol. Microbiol.">
        <title>The Global Catalogue of Microorganisms (GCM) 10K type strain sequencing project: providing services to taxonomists for standard genome sequencing and annotation.</title>
        <authorList>
            <consortium name="The Broad Institute Genomics Platform"/>
            <consortium name="The Broad Institute Genome Sequencing Center for Infectious Disease"/>
            <person name="Wu L."/>
            <person name="Ma J."/>
        </authorList>
    </citation>
    <scope>NUCLEOTIDE SEQUENCE [LARGE SCALE GENOMIC DNA]</scope>
    <source>
        <strain evidence="10">CCUG 56698</strain>
    </source>
</reference>
<feature type="transmembrane region" description="Helical" evidence="7">
    <location>
        <begin position="196"/>
        <end position="217"/>
    </location>
</feature>
<comment type="similarity">
    <text evidence="7">Belongs to the binding-protein-dependent transport system permease family.</text>
</comment>
<comment type="subcellular location">
    <subcellularLocation>
        <location evidence="1 7">Cell membrane</location>
        <topology evidence="1 7">Multi-pass membrane protein</topology>
    </subcellularLocation>
</comment>
<evidence type="ECO:0000256" key="5">
    <source>
        <dbReference type="ARBA" id="ARBA00022989"/>
    </source>
</evidence>
<sequence length="289" mass="31319">MRSVIWAGQHEREKDDDALRSIVTSRRDRIILHILIVVLAIVFAVPLLAVIVDSLKINGLGNYVDLFVDPIGSVPIWKTYVNSLVIGAIHAVVVVGVSSMAGFAFSKLHFWGRELAFAAVVLFLAVPGIALVVPVYRISLELDLFNNYFGVALPEAALTIPFGVLMMRNQGMSVSPSLVEAAQLDGASQFQVFRNVFLPLVRPAIVNLTILCFVWSLQDFLWPSFLFTDPQMASAAQAVQTFSNALGQGVADLAKYHASLVLLALPAVLFVVVGLKFIVNGLASGATKE</sequence>
<dbReference type="EMBL" id="JBHTEF010000001">
    <property type="protein sequence ID" value="MFC7581851.1"/>
    <property type="molecule type" value="Genomic_DNA"/>
</dbReference>
<feature type="transmembrane region" description="Helical" evidence="7">
    <location>
        <begin position="148"/>
        <end position="167"/>
    </location>
</feature>
<feature type="transmembrane region" description="Helical" evidence="7">
    <location>
        <begin position="30"/>
        <end position="52"/>
    </location>
</feature>
<evidence type="ECO:0000256" key="6">
    <source>
        <dbReference type="ARBA" id="ARBA00023136"/>
    </source>
</evidence>
<evidence type="ECO:0000256" key="3">
    <source>
        <dbReference type="ARBA" id="ARBA00022475"/>
    </source>
</evidence>
<feature type="transmembrane region" description="Helical" evidence="7">
    <location>
        <begin position="256"/>
        <end position="279"/>
    </location>
</feature>
<proteinExistence type="inferred from homology"/>
<dbReference type="Pfam" id="PF00528">
    <property type="entry name" value="BPD_transp_1"/>
    <property type="match status" value="1"/>
</dbReference>
<dbReference type="InterPro" id="IPR000515">
    <property type="entry name" value="MetI-like"/>
</dbReference>
<dbReference type="PANTHER" id="PTHR43744">
    <property type="entry name" value="ABC TRANSPORTER PERMEASE PROTEIN MG189-RELATED-RELATED"/>
    <property type="match status" value="1"/>
</dbReference>
<keyword evidence="5 7" id="KW-1133">Transmembrane helix</keyword>
<evidence type="ECO:0000256" key="4">
    <source>
        <dbReference type="ARBA" id="ARBA00022692"/>
    </source>
</evidence>
<keyword evidence="2 7" id="KW-0813">Transport</keyword>
<name>A0ABW2SNY1_9ACTO</name>
<keyword evidence="10" id="KW-1185">Reference proteome</keyword>
<keyword evidence="6 7" id="KW-0472">Membrane</keyword>
<feature type="transmembrane region" description="Helical" evidence="7">
    <location>
        <begin position="115"/>
        <end position="136"/>
    </location>
</feature>
<dbReference type="Gene3D" id="1.10.3720.10">
    <property type="entry name" value="MetI-like"/>
    <property type="match status" value="1"/>
</dbReference>